<evidence type="ECO:0000256" key="3">
    <source>
        <dbReference type="ARBA" id="ARBA00022448"/>
    </source>
</evidence>
<feature type="signal peptide" evidence="10">
    <location>
        <begin position="1"/>
        <end position="18"/>
    </location>
</feature>
<keyword evidence="3" id="KW-0813">Transport</keyword>
<dbReference type="SUPFAM" id="SSF74653">
    <property type="entry name" value="TolA/TonB C-terminal domain"/>
    <property type="match status" value="1"/>
</dbReference>
<dbReference type="GO" id="GO:0015891">
    <property type="term" value="P:siderophore transport"/>
    <property type="evidence" value="ECO:0007669"/>
    <property type="project" value="InterPro"/>
</dbReference>
<accession>A0A2D0NG75</accession>
<sequence length="148" mass="16552">MKTLIILYALSISLSFNAFDPVDSPSAQDLSETTAIPSDTAEYIPFFLFADQLPKYPGGEKEMVRFIQESIEYPELAYSHGHEGTVVVEFVVENDGRITQMKILRSVGLGCDEAALAVFRKMPRWQPALQGGRNIAVRYVTPVKFSLF</sequence>
<evidence type="ECO:0000256" key="2">
    <source>
        <dbReference type="ARBA" id="ARBA00006555"/>
    </source>
</evidence>
<dbReference type="InterPro" id="IPR003538">
    <property type="entry name" value="TonB"/>
</dbReference>
<protein>
    <recommendedName>
        <fullName evidence="11">TonB C-terminal domain-containing protein</fullName>
    </recommendedName>
</protein>
<keyword evidence="10" id="KW-0732">Signal</keyword>
<feature type="domain" description="TonB C-terminal" evidence="11">
    <location>
        <begin position="58"/>
        <end position="148"/>
    </location>
</feature>
<dbReference type="GO" id="GO:0030288">
    <property type="term" value="C:outer membrane-bounded periplasmic space"/>
    <property type="evidence" value="ECO:0007669"/>
    <property type="project" value="InterPro"/>
</dbReference>
<evidence type="ECO:0000256" key="9">
    <source>
        <dbReference type="ARBA" id="ARBA00023136"/>
    </source>
</evidence>
<keyword evidence="13" id="KW-1185">Reference proteome</keyword>
<dbReference type="InterPro" id="IPR037682">
    <property type="entry name" value="TonB_C"/>
</dbReference>
<keyword evidence="5" id="KW-0997">Cell inner membrane</keyword>
<evidence type="ECO:0000313" key="12">
    <source>
        <dbReference type="EMBL" id="PHN07169.1"/>
    </source>
</evidence>
<dbReference type="GO" id="GO:0098797">
    <property type="term" value="C:plasma membrane protein complex"/>
    <property type="evidence" value="ECO:0007669"/>
    <property type="project" value="TreeGrafter"/>
</dbReference>
<comment type="similarity">
    <text evidence="2">Belongs to the TonB family.</text>
</comment>
<comment type="caution">
    <text evidence="12">The sequence shown here is derived from an EMBL/GenBank/DDBJ whole genome shotgun (WGS) entry which is preliminary data.</text>
</comment>
<dbReference type="PRINTS" id="PR01374">
    <property type="entry name" value="TONBPROTEIN"/>
</dbReference>
<evidence type="ECO:0000256" key="7">
    <source>
        <dbReference type="ARBA" id="ARBA00022927"/>
    </source>
</evidence>
<evidence type="ECO:0000256" key="10">
    <source>
        <dbReference type="SAM" id="SignalP"/>
    </source>
</evidence>
<comment type="subcellular location">
    <subcellularLocation>
        <location evidence="1">Cell inner membrane</location>
        <topology evidence="1">Single-pass membrane protein</topology>
        <orientation evidence="1">Periplasmic side</orientation>
    </subcellularLocation>
</comment>
<keyword evidence="6" id="KW-0812">Transmembrane</keyword>
<dbReference type="InterPro" id="IPR006260">
    <property type="entry name" value="TonB/TolA_C"/>
</dbReference>
<dbReference type="NCBIfam" id="TIGR01352">
    <property type="entry name" value="tonB_Cterm"/>
    <property type="match status" value="1"/>
</dbReference>
<keyword evidence="9" id="KW-0472">Membrane</keyword>
<dbReference type="PROSITE" id="PS52015">
    <property type="entry name" value="TONB_CTD"/>
    <property type="match status" value="1"/>
</dbReference>
<gene>
    <name evidence="12" type="ORF">CRP01_08055</name>
</gene>
<keyword evidence="8" id="KW-1133">Transmembrane helix</keyword>
<keyword evidence="7" id="KW-0653">Protein transport</keyword>
<dbReference type="RefSeq" id="WP_099149504.1">
    <property type="nucleotide sequence ID" value="NZ_PDUD01000011.1"/>
</dbReference>
<evidence type="ECO:0000256" key="4">
    <source>
        <dbReference type="ARBA" id="ARBA00022475"/>
    </source>
</evidence>
<proteinExistence type="inferred from homology"/>
<dbReference type="AlphaFoldDB" id="A0A2D0NG75"/>
<dbReference type="GO" id="GO:0031992">
    <property type="term" value="F:energy transducer activity"/>
    <property type="evidence" value="ECO:0007669"/>
    <property type="project" value="InterPro"/>
</dbReference>
<evidence type="ECO:0000256" key="6">
    <source>
        <dbReference type="ARBA" id="ARBA00022692"/>
    </source>
</evidence>
<evidence type="ECO:0000259" key="11">
    <source>
        <dbReference type="PROSITE" id="PS52015"/>
    </source>
</evidence>
<dbReference type="OrthoDB" id="1095452at2"/>
<dbReference type="Pfam" id="PF03544">
    <property type="entry name" value="TonB_C"/>
    <property type="match status" value="1"/>
</dbReference>
<dbReference type="GO" id="GO:0015031">
    <property type="term" value="P:protein transport"/>
    <property type="evidence" value="ECO:0007669"/>
    <property type="project" value="UniProtKB-KW"/>
</dbReference>
<organism evidence="12 13">
    <name type="scientific">Flavilitoribacter nigricans (strain ATCC 23147 / DSM 23189 / NBRC 102662 / NCIMB 1420 / SS-2)</name>
    <name type="common">Lewinella nigricans</name>
    <dbReference type="NCBI Taxonomy" id="1122177"/>
    <lineage>
        <taxon>Bacteria</taxon>
        <taxon>Pseudomonadati</taxon>
        <taxon>Bacteroidota</taxon>
        <taxon>Saprospiria</taxon>
        <taxon>Saprospirales</taxon>
        <taxon>Lewinellaceae</taxon>
        <taxon>Flavilitoribacter</taxon>
    </lineage>
</organism>
<evidence type="ECO:0000256" key="5">
    <source>
        <dbReference type="ARBA" id="ARBA00022519"/>
    </source>
</evidence>
<evidence type="ECO:0000256" key="8">
    <source>
        <dbReference type="ARBA" id="ARBA00022989"/>
    </source>
</evidence>
<evidence type="ECO:0000256" key="1">
    <source>
        <dbReference type="ARBA" id="ARBA00004383"/>
    </source>
</evidence>
<feature type="chain" id="PRO_5012948817" description="TonB C-terminal domain-containing protein" evidence="10">
    <location>
        <begin position="19"/>
        <end position="148"/>
    </location>
</feature>
<dbReference type="PANTHER" id="PTHR33446">
    <property type="entry name" value="PROTEIN TONB-RELATED"/>
    <property type="match status" value="1"/>
</dbReference>
<name>A0A2D0NG75_FLAN2</name>
<reference evidence="12 13" key="1">
    <citation type="submission" date="2017-10" db="EMBL/GenBank/DDBJ databases">
        <title>The draft genome sequence of Lewinella nigricans NBRC 102662.</title>
        <authorList>
            <person name="Wang K."/>
        </authorList>
    </citation>
    <scope>NUCLEOTIDE SEQUENCE [LARGE SCALE GENOMIC DNA]</scope>
    <source>
        <strain evidence="12 13">NBRC 102662</strain>
    </source>
</reference>
<dbReference type="InterPro" id="IPR051045">
    <property type="entry name" value="TonB-dependent_transducer"/>
</dbReference>
<dbReference type="PANTHER" id="PTHR33446:SF2">
    <property type="entry name" value="PROTEIN TONB"/>
    <property type="match status" value="1"/>
</dbReference>
<evidence type="ECO:0000313" key="13">
    <source>
        <dbReference type="Proteomes" id="UP000223913"/>
    </source>
</evidence>
<dbReference type="EMBL" id="PDUD01000011">
    <property type="protein sequence ID" value="PHN07169.1"/>
    <property type="molecule type" value="Genomic_DNA"/>
</dbReference>
<dbReference type="Proteomes" id="UP000223913">
    <property type="component" value="Unassembled WGS sequence"/>
</dbReference>
<dbReference type="Gene3D" id="3.30.1150.10">
    <property type="match status" value="1"/>
</dbReference>
<dbReference type="GO" id="GO:0055085">
    <property type="term" value="P:transmembrane transport"/>
    <property type="evidence" value="ECO:0007669"/>
    <property type="project" value="InterPro"/>
</dbReference>
<keyword evidence="4" id="KW-1003">Cell membrane</keyword>